<dbReference type="EMBL" id="CM046131">
    <property type="protein sequence ID" value="KAI8430648.1"/>
    <property type="molecule type" value="Genomic_DNA"/>
</dbReference>
<reference evidence="1 2" key="1">
    <citation type="journal article" date="2022" name="Genome Biol. Evol.">
        <title>The Spruce Budworm Genome: Reconstructing the Evolutionary History of Antifreeze Proteins.</title>
        <authorList>
            <person name="Beliveau C."/>
            <person name="Gagne P."/>
            <person name="Picq S."/>
            <person name="Vernygora O."/>
            <person name="Keeling C.I."/>
            <person name="Pinkney K."/>
            <person name="Doucet D."/>
            <person name="Wen F."/>
            <person name="Johnston J.S."/>
            <person name="Maaroufi H."/>
            <person name="Boyle B."/>
            <person name="Laroche J."/>
            <person name="Dewar K."/>
            <person name="Juretic N."/>
            <person name="Blackburn G."/>
            <person name="Nisole A."/>
            <person name="Brunet B."/>
            <person name="Brandao M."/>
            <person name="Lumley L."/>
            <person name="Duan J."/>
            <person name="Quan G."/>
            <person name="Lucarotti C.J."/>
            <person name="Roe A.D."/>
            <person name="Sperling F.A.H."/>
            <person name="Levesque R.C."/>
            <person name="Cusson M."/>
        </authorList>
    </citation>
    <scope>NUCLEOTIDE SEQUENCE [LARGE SCALE GENOMIC DNA]</scope>
    <source>
        <strain evidence="1">Glfc:IPQL:Cfum</strain>
    </source>
</reference>
<evidence type="ECO:0000313" key="1">
    <source>
        <dbReference type="EMBL" id="KAI8430648.1"/>
    </source>
</evidence>
<sequence length="724" mass="81090">MQRRLPIIEESWCFTSPPHPFHFTICITTSITCLATLLKTFSGTSAKGASSVGDDTPSEGVDGAGAMNRDNVSTKISAGMDRWQNTLEDMIHLRTSNNQSFKDTSWALSGFDELRLYVKQGSDFSKELAAILQERVEAENYYSKCLAKLGTKLSKACKESIGSCAEAWKHVALEMEKRADIHRTYSHALTEELVKPMKNVIDNQLKLRKKIEGNVDKTSRSLTEWRTNESKSKKNSHAAARENEKLQDATLDISRMPRSSSVGHIPHAHSILSAARADRVPGAASERDAAKLLVKKRKTEDAVKKTEVEYYNVCVHAERARLEWESSVIKGSGMLESLEEERLAQLKTAADCYLRLTAAVPPQLAEISNKLVHPISNADANVDMRVVRRVRTSPAGATEQLLPDFYCEHTTLAMNKERRKQALLKILQLVKQDIDRERKSKQGLEKLSMAMKQTPTFGNDDSQQNVADKLYHMKSMLTYLEAVRYKITSTLNELDSRAPVQHPLATHIKVIRDKQGLQQSVLKVPPWLQEDYQNEVNKNLQPNYTALTKSINGGEERERRDSIMSRASSKLRIEHLSFRRNTESKSAPVTPVCVELPPPAPAPPTPDVPPPESPLDWSERGAGDGLSNQHDSDFDEFSSQSDCSSDLTEMLKNDHCDGATQTKSIGKCRALYTYEARLNDELTLSPGDIITIEEKQDDDWWSGHLNGSYGIFPASYVEEITTCI</sequence>
<dbReference type="Proteomes" id="UP001064048">
    <property type="component" value="Chromosome Z"/>
</dbReference>
<gene>
    <name evidence="1" type="ORF">MSG28_000849</name>
</gene>
<name>A0ACC0K2N1_CHOFU</name>
<evidence type="ECO:0000313" key="2">
    <source>
        <dbReference type="Proteomes" id="UP001064048"/>
    </source>
</evidence>
<accession>A0ACC0K2N1</accession>
<protein>
    <submittedName>
        <fullName evidence="1">Uncharacterized protein</fullName>
    </submittedName>
</protein>
<comment type="caution">
    <text evidence="1">The sequence shown here is derived from an EMBL/GenBank/DDBJ whole genome shotgun (WGS) entry which is preliminary data.</text>
</comment>
<keyword evidence="2" id="KW-1185">Reference proteome</keyword>
<proteinExistence type="predicted"/>
<organism evidence="1 2">
    <name type="scientific">Choristoneura fumiferana</name>
    <name type="common">Spruce budworm moth</name>
    <name type="synonym">Archips fumiferana</name>
    <dbReference type="NCBI Taxonomy" id="7141"/>
    <lineage>
        <taxon>Eukaryota</taxon>
        <taxon>Metazoa</taxon>
        <taxon>Ecdysozoa</taxon>
        <taxon>Arthropoda</taxon>
        <taxon>Hexapoda</taxon>
        <taxon>Insecta</taxon>
        <taxon>Pterygota</taxon>
        <taxon>Neoptera</taxon>
        <taxon>Endopterygota</taxon>
        <taxon>Lepidoptera</taxon>
        <taxon>Glossata</taxon>
        <taxon>Ditrysia</taxon>
        <taxon>Tortricoidea</taxon>
        <taxon>Tortricidae</taxon>
        <taxon>Tortricinae</taxon>
        <taxon>Choristoneura</taxon>
    </lineage>
</organism>